<name>E4RIH3_HALHG</name>
<dbReference type="Pfam" id="PF00075">
    <property type="entry name" value="RNase_H"/>
    <property type="match status" value="1"/>
</dbReference>
<comment type="cofactor">
    <cofactor evidence="11">
        <name>Mg(2+)</name>
        <dbReference type="ChEBI" id="CHEBI:18420"/>
    </cofactor>
    <text evidence="11">Binds 1 Mg(2+) ion per subunit. May bind a second metal ion at a regulatory site, or after substrate binding.</text>
</comment>
<gene>
    <name evidence="11" type="primary">rnhA</name>
    <name evidence="13" type="ordered locus">Halsa_1618</name>
</gene>
<dbReference type="GO" id="GO:0000287">
    <property type="term" value="F:magnesium ion binding"/>
    <property type="evidence" value="ECO:0007669"/>
    <property type="project" value="UniProtKB-UniRule"/>
</dbReference>
<reference evidence="13 14" key="1">
    <citation type="submission" date="2010-11" db="EMBL/GenBank/DDBJ databases">
        <title>Complete sequence of Halanaerobium sp. sapolanicus.</title>
        <authorList>
            <consortium name="US DOE Joint Genome Institute"/>
            <person name="Lucas S."/>
            <person name="Copeland A."/>
            <person name="Lapidus A."/>
            <person name="Cheng J.-F."/>
            <person name="Bruce D."/>
            <person name="Goodwin L."/>
            <person name="Pitluck S."/>
            <person name="Davenport K."/>
            <person name="Detter J.C."/>
            <person name="Han C."/>
            <person name="Tapia R."/>
            <person name="Land M."/>
            <person name="Hauser L."/>
            <person name="Jeffries C."/>
            <person name="Kyrpides N."/>
            <person name="Ivanova N."/>
            <person name="Mikhailova N."/>
            <person name="Begemann M.B."/>
            <person name="Mormile M.R."/>
            <person name="Wall J.D."/>
            <person name="Elias D.A."/>
            <person name="Woyke T."/>
        </authorList>
    </citation>
    <scope>NUCLEOTIDE SEQUENCE [LARGE SCALE GENOMIC DNA]</scope>
    <source>
        <strain evidence="14">sapolanicus</strain>
    </source>
</reference>
<dbReference type="NCBIfam" id="NF001236">
    <property type="entry name" value="PRK00203.1"/>
    <property type="match status" value="1"/>
</dbReference>
<evidence type="ECO:0000313" key="13">
    <source>
        <dbReference type="EMBL" id="ADQ15043.1"/>
    </source>
</evidence>
<dbReference type="HAMAP" id="MF_00042">
    <property type="entry name" value="RNase_H"/>
    <property type="match status" value="1"/>
</dbReference>
<evidence type="ECO:0000256" key="4">
    <source>
        <dbReference type="ARBA" id="ARBA00011245"/>
    </source>
</evidence>
<dbReference type="FunFam" id="3.30.420.10:FF:000089">
    <property type="entry name" value="Ribonuclease H"/>
    <property type="match status" value="1"/>
</dbReference>
<dbReference type="GO" id="GO:0004523">
    <property type="term" value="F:RNA-DNA hybrid ribonuclease activity"/>
    <property type="evidence" value="ECO:0007669"/>
    <property type="project" value="UniProtKB-UniRule"/>
</dbReference>
<dbReference type="AlphaFoldDB" id="E4RIH3"/>
<feature type="domain" description="RNase H type-1" evidence="12">
    <location>
        <begin position="129"/>
        <end position="272"/>
    </location>
</feature>
<evidence type="ECO:0000259" key="12">
    <source>
        <dbReference type="PROSITE" id="PS50879"/>
    </source>
</evidence>
<dbReference type="Gene3D" id="3.30.420.10">
    <property type="entry name" value="Ribonuclease H-like superfamily/Ribonuclease H"/>
    <property type="match status" value="1"/>
</dbReference>
<evidence type="ECO:0000256" key="3">
    <source>
        <dbReference type="ARBA" id="ARBA00005300"/>
    </source>
</evidence>
<dbReference type="SUPFAM" id="SSF53098">
    <property type="entry name" value="Ribonuclease H-like"/>
    <property type="match status" value="1"/>
</dbReference>
<dbReference type="GO" id="GO:0005737">
    <property type="term" value="C:cytoplasm"/>
    <property type="evidence" value="ECO:0007669"/>
    <property type="project" value="UniProtKB-SubCell"/>
</dbReference>
<comment type="subcellular location">
    <subcellularLocation>
        <location evidence="11">Cytoplasm</location>
    </subcellularLocation>
</comment>
<evidence type="ECO:0000256" key="9">
    <source>
        <dbReference type="ARBA" id="ARBA00022801"/>
    </source>
</evidence>
<dbReference type="SUPFAM" id="SSF69118">
    <property type="entry name" value="AhpD-like"/>
    <property type="match status" value="1"/>
</dbReference>
<keyword evidence="9 11" id="KW-0378">Hydrolase</keyword>
<dbReference type="eggNOG" id="COG0599">
    <property type="taxonomic scope" value="Bacteria"/>
</dbReference>
<dbReference type="PANTHER" id="PTHR10642:SF26">
    <property type="entry name" value="RIBONUCLEASE H1"/>
    <property type="match status" value="1"/>
</dbReference>
<feature type="binding site" evidence="11">
    <location>
        <position position="200"/>
    </location>
    <ligand>
        <name>Mg(2+)</name>
        <dbReference type="ChEBI" id="CHEBI:18420"/>
        <label>1</label>
    </ligand>
</feature>
<dbReference type="InterPro" id="IPR050092">
    <property type="entry name" value="RNase_H"/>
</dbReference>
<comment type="function">
    <text evidence="2 11">Endonuclease that specifically degrades the RNA of RNA-DNA hybrids.</text>
</comment>
<evidence type="ECO:0000256" key="7">
    <source>
        <dbReference type="ARBA" id="ARBA00022723"/>
    </source>
</evidence>
<keyword evidence="11" id="KW-0963">Cytoplasm</keyword>
<evidence type="ECO:0000313" key="14">
    <source>
        <dbReference type="Proteomes" id="UP000007434"/>
    </source>
</evidence>
<dbReference type="CDD" id="cd09278">
    <property type="entry name" value="RNase_HI_prokaryote_like"/>
    <property type="match status" value="1"/>
</dbReference>
<evidence type="ECO:0000256" key="11">
    <source>
        <dbReference type="HAMAP-Rule" id="MF_00042"/>
    </source>
</evidence>
<dbReference type="InterPro" id="IPR012337">
    <property type="entry name" value="RNaseH-like_sf"/>
</dbReference>
<sequence length="274" mass="31234">MKEQEEFNQFREKMDKIILEEGDLNTRRFFNLDNSVYQTGELSSKYKELLGLTASLVLRCDDCIRYHLINAAEAGWTKKEIYEALNVGLIVGGSIVIPHLRRAAEILEKFDFNSEFKTETKNSNNKLTEVKKYQLYTDGACSGNPGPGGYAALILENDNQELEEISGSEEDTTNNRMELKAVIEGLKRVPKGSSVELFSDSTYVLKGLSKWIKTWKSNGWKTASKKNVANKDLWQHLDKLISDYKLEFQKVKGHSGDEYNEKVDSLAKKEIKKD</sequence>
<evidence type="ECO:0000256" key="1">
    <source>
        <dbReference type="ARBA" id="ARBA00000077"/>
    </source>
</evidence>
<dbReference type="PROSITE" id="PS50879">
    <property type="entry name" value="RNASE_H_1"/>
    <property type="match status" value="1"/>
</dbReference>
<proteinExistence type="inferred from homology"/>
<dbReference type="KEGG" id="has:Halsa_1618"/>
<reference evidence="13 14" key="2">
    <citation type="journal article" date="2011" name="J. Bacteriol.">
        <title>Complete Genome Sequence of the Haloalkaliphilic, Hydrogen Producing Halanaerobium hydrogenoformans.</title>
        <authorList>
            <person name="Brown S.D."/>
            <person name="Begemann M.B."/>
            <person name="Mormile M.R."/>
            <person name="Wall J.D."/>
            <person name="Han C.S."/>
            <person name="Goodwin L.A."/>
            <person name="Pitluck S."/>
            <person name="Land M.L."/>
            <person name="Hauser L.J."/>
            <person name="Elias D.A."/>
        </authorList>
    </citation>
    <scope>NUCLEOTIDE SEQUENCE [LARGE SCALE GENOMIC DNA]</scope>
    <source>
        <strain evidence="14">sapolanicus</strain>
    </source>
</reference>
<keyword evidence="6 11" id="KW-0540">Nuclease</keyword>
<evidence type="ECO:0000256" key="10">
    <source>
        <dbReference type="ARBA" id="ARBA00022842"/>
    </source>
</evidence>
<feature type="binding site" evidence="11">
    <location>
        <position position="138"/>
    </location>
    <ligand>
        <name>Mg(2+)</name>
        <dbReference type="ChEBI" id="CHEBI:18420"/>
        <label>1</label>
    </ligand>
</feature>
<protein>
    <recommendedName>
        <fullName evidence="5 11">Ribonuclease H</fullName>
        <shortName evidence="11">RNase H</shortName>
        <ecNumber evidence="5 11">3.1.26.4</ecNumber>
    </recommendedName>
</protein>
<evidence type="ECO:0000256" key="6">
    <source>
        <dbReference type="ARBA" id="ARBA00022722"/>
    </source>
</evidence>
<dbReference type="Gene3D" id="1.20.1290.10">
    <property type="entry name" value="AhpD-like"/>
    <property type="match status" value="1"/>
</dbReference>
<dbReference type="Proteomes" id="UP000007434">
    <property type="component" value="Chromosome"/>
</dbReference>
<dbReference type="STRING" id="656519.Halsa_1618"/>
<dbReference type="GO" id="GO:0043137">
    <property type="term" value="P:DNA replication, removal of RNA primer"/>
    <property type="evidence" value="ECO:0007669"/>
    <property type="project" value="TreeGrafter"/>
</dbReference>
<keyword evidence="8 11" id="KW-0255">Endonuclease</keyword>
<evidence type="ECO:0000256" key="2">
    <source>
        <dbReference type="ARBA" id="ARBA00004065"/>
    </source>
</evidence>
<dbReference type="PANTHER" id="PTHR10642">
    <property type="entry name" value="RIBONUCLEASE H1"/>
    <property type="match status" value="1"/>
</dbReference>
<keyword evidence="10 11" id="KW-0460">Magnesium</keyword>
<keyword evidence="7 11" id="KW-0479">Metal-binding</keyword>
<comment type="similarity">
    <text evidence="3 11">Belongs to the RNase H family.</text>
</comment>
<dbReference type="GO" id="GO:0003676">
    <property type="term" value="F:nucleic acid binding"/>
    <property type="evidence" value="ECO:0007669"/>
    <property type="project" value="InterPro"/>
</dbReference>
<keyword evidence="14" id="KW-1185">Reference proteome</keyword>
<feature type="binding site" evidence="11">
    <location>
        <position position="178"/>
    </location>
    <ligand>
        <name>Mg(2+)</name>
        <dbReference type="ChEBI" id="CHEBI:18420"/>
        <label>1</label>
    </ligand>
</feature>
<dbReference type="HOGENOM" id="CLU_996659_0_0_9"/>
<dbReference type="InterPro" id="IPR036397">
    <property type="entry name" value="RNaseH_sf"/>
</dbReference>
<dbReference type="InterPro" id="IPR022892">
    <property type="entry name" value="RNaseHI"/>
</dbReference>
<organism evidence="13 14">
    <name type="scientific">Halanaerobium hydrogeniformans</name>
    <name type="common">Halanaerobium sp. (strain sapolanicus)</name>
    <dbReference type="NCBI Taxonomy" id="656519"/>
    <lineage>
        <taxon>Bacteria</taxon>
        <taxon>Bacillati</taxon>
        <taxon>Bacillota</taxon>
        <taxon>Clostridia</taxon>
        <taxon>Halanaerobiales</taxon>
        <taxon>Halanaerobiaceae</taxon>
        <taxon>Halanaerobium</taxon>
    </lineage>
</organism>
<feature type="binding site" evidence="11">
    <location>
        <position position="138"/>
    </location>
    <ligand>
        <name>Mg(2+)</name>
        <dbReference type="ChEBI" id="CHEBI:18420"/>
        <label>2</label>
    </ligand>
</feature>
<dbReference type="InterPro" id="IPR003779">
    <property type="entry name" value="CMD-like"/>
</dbReference>
<comment type="catalytic activity">
    <reaction evidence="1 11">
        <text>Endonucleolytic cleavage to 5'-phosphomonoester.</text>
        <dbReference type="EC" id="3.1.26.4"/>
    </reaction>
</comment>
<comment type="subunit">
    <text evidence="4 11">Monomer.</text>
</comment>
<dbReference type="EC" id="3.1.26.4" evidence="5 11"/>
<dbReference type="InterPro" id="IPR002156">
    <property type="entry name" value="RNaseH_domain"/>
</dbReference>
<dbReference type="InterPro" id="IPR029032">
    <property type="entry name" value="AhpD-like"/>
</dbReference>
<accession>E4RIH3</accession>
<dbReference type="eggNOG" id="COG0328">
    <property type="taxonomic scope" value="Bacteria"/>
</dbReference>
<dbReference type="GO" id="GO:0051920">
    <property type="term" value="F:peroxiredoxin activity"/>
    <property type="evidence" value="ECO:0007669"/>
    <property type="project" value="InterPro"/>
</dbReference>
<dbReference type="Pfam" id="PF02627">
    <property type="entry name" value="CMD"/>
    <property type="match status" value="1"/>
</dbReference>
<evidence type="ECO:0000256" key="5">
    <source>
        <dbReference type="ARBA" id="ARBA00012180"/>
    </source>
</evidence>
<evidence type="ECO:0000256" key="8">
    <source>
        <dbReference type="ARBA" id="ARBA00022759"/>
    </source>
</evidence>
<dbReference type="EMBL" id="CP002304">
    <property type="protein sequence ID" value="ADQ15043.1"/>
    <property type="molecule type" value="Genomic_DNA"/>
</dbReference>
<feature type="binding site" evidence="11">
    <location>
        <position position="264"/>
    </location>
    <ligand>
        <name>Mg(2+)</name>
        <dbReference type="ChEBI" id="CHEBI:18420"/>
        <label>2</label>
    </ligand>
</feature>